<keyword evidence="8" id="KW-1185">Reference proteome</keyword>
<keyword evidence="4" id="KW-0804">Transcription</keyword>
<dbReference type="Proteomes" id="UP000245624">
    <property type="component" value="Unassembled WGS sequence"/>
</dbReference>
<dbReference type="PANTHER" id="PTHR43133:SF46">
    <property type="entry name" value="RNA POLYMERASE SIGMA-70 FACTOR ECF SUBFAMILY"/>
    <property type="match status" value="1"/>
</dbReference>
<keyword evidence="3" id="KW-0731">Sigma factor</keyword>
<dbReference type="NCBIfam" id="TIGR02937">
    <property type="entry name" value="sigma70-ECF"/>
    <property type="match status" value="1"/>
</dbReference>
<dbReference type="EMBL" id="QGTD01000016">
    <property type="protein sequence ID" value="PWU67363.1"/>
    <property type="molecule type" value="Genomic_DNA"/>
</dbReference>
<evidence type="ECO:0000256" key="4">
    <source>
        <dbReference type="ARBA" id="ARBA00023163"/>
    </source>
</evidence>
<dbReference type="InterPro" id="IPR013325">
    <property type="entry name" value="RNA_pol_sigma_r2"/>
</dbReference>
<gene>
    <name evidence="7" type="ORF">DLJ74_16055</name>
</gene>
<dbReference type="RefSeq" id="WP_109985207.1">
    <property type="nucleotide sequence ID" value="NZ_QGTD01000016.1"/>
</dbReference>
<protein>
    <submittedName>
        <fullName evidence="7">Sigma-70 family RNA polymerase sigma factor</fullName>
    </submittedName>
</protein>
<reference evidence="7 8" key="1">
    <citation type="submission" date="2018-05" db="EMBL/GenBank/DDBJ databases">
        <title>Genomic analysis of Gracilibacillus dipsosauri DD1 reveals novel features of a salt-tolerant amylase.</title>
        <authorList>
            <person name="Deutch C.E."/>
            <person name="Yang S."/>
        </authorList>
    </citation>
    <scope>NUCLEOTIDE SEQUENCE [LARGE SCALE GENOMIC DNA]</scope>
    <source>
        <strain evidence="7 8">DD1</strain>
    </source>
</reference>
<dbReference type="Pfam" id="PF08281">
    <property type="entry name" value="Sigma70_r4_2"/>
    <property type="match status" value="1"/>
</dbReference>
<evidence type="ECO:0000259" key="6">
    <source>
        <dbReference type="Pfam" id="PF08281"/>
    </source>
</evidence>
<comment type="similarity">
    <text evidence="1">Belongs to the sigma-70 factor family. ECF subfamily.</text>
</comment>
<evidence type="ECO:0000256" key="3">
    <source>
        <dbReference type="ARBA" id="ARBA00023082"/>
    </source>
</evidence>
<dbReference type="AlphaFoldDB" id="A0A317KVN9"/>
<keyword evidence="2" id="KW-0805">Transcription regulation</keyword>
<dbReference type="Gene3D" id="1.10.1740.10">
    <property type="match status" value="1"/>
</dbReference>
<dbReference type="GO" id="GO:0003677">
    <property type="term" value="F:DNA binding"/>
    <property type="evidence" value="ECO:0007669"/>
    <property type="project" value="InterPro"/>
</dbReference>
<dbReference type="GO" id="GO:0006352">
    <property type="term" value="P:DNA-templated transcription initiation"/>
    <property type="evidence" value="ECO:0007669"/>
    <property type="project" value="InterPro"/>
</dbReference>
<dbReference type="InterPro" id="IPR014284">
    <property type="entry name" value="RNA_pol_sigma-70_dom"/>
</dbReference>
<dbReference type="Gene3D" id="1.10.10.10">
    <property type="entry name" value="Winged helix-like DNA-binding domain superfamily/Winged helix DNA-binding domain"/>
    <property type="match status" value="1"/>
</dbReference>
<sequence>MKLEELYKEVYPRIYAFFYVKTVNKQIAEDLTQEVFYQAIKKFHTFSYESTLDTWLFAIAKNRLRNFYRSKRYQNLLLEKLPKEERNPISPEEQLLEKEKQKTLNEAINQLEDVPKEIVMLRVYGELSFKEIATLVNKSENHTRIIFHRAKLIIQKELDDQNG</sequence>
<dbReference type="GO" id="GO:0016987">
    <property type="term" value="F:sigma factor activity"/>
    <property type="evidence" value="ECO:0007669"/>
    <property type="project" value="UniProtKB-KW"/>
</dbReference>
<evidence type="ECO:0000259" key="5">
    <source>
        <dbReference type="Pfam" id="PF04542"/>
    </source>
</evidence>
<dbReference type="OrthoDB" id="9795666at2"/>
<dbReference type="Pfam" id="PF04542">
    <property type="entry name" value="Sigma70_r2"/>
    <property type="match status" value="1"/>
</dbReference>
<dbReference type="SUPFAM" id="SSF88946">
    <property type="entry name" value="Sigma2 domain of RNA polymerase sigma factors"/>
    <property type="match status" value="1"/>
</dbReference>
<dbReference type="InterPro" id="IPR036388">
    <property type="entry name" value="WH-like_DNA-bd_sf"/>
</dbReference>
<dbReference type="InterPro" id="IPR013249">
    <property type="entry name" value="RNA_pol_sigma70_r4_t2"/>
</dbReference>
<organism evidence="7 8">
    <name type="scientific">Gracilibacillus dipsosauri</name>
    <dbReference type="NCBI Taxonomy" id="178340"/>
    <lineage>
        <taxon>Bacteria</taxon>
        <taxon>Bacillati</taxon>
        <taxon>Bacillota</taxon>
        <taxon>Bacilli</taxon>
        <taxon>Bacillales</taxon>
        <taxon>Bacillaceae</taxon>
        <taxon>Gracilibacillus</taxon>
    </lineage>
</organism>
<feature type="domain" description="RNA polymerase sigma factor 70 region 4 type 2" evidence="6">
    <location>
        <begin position="104"/>
        <end position="151"/>
    </location>
</feature>
<dbReference type="PANTHER" id="PTHR43133">
    <property type="entry name" value="RNA POLYMERASE ECF-TYPE SIGMA FACTO"/>
    <property type="match status" value="1"/>
</dbReference>
<evidence type="ECO:0000313" key="7">
    <source>
        <dbReference type="EMBL" id="PWU67363.1"/>
    </source>
</evidence>
<proteinExistence type="inferred from homology"/>
<evidence type="ECO:0000256" key="1">
    <source>
        <dbReference type="ARBA" id="ARBA00010641"/>
    </source>
</evidence>
<feature type="domain" description="RNA polymerase sigma-70 region 2" evidence="5">
    <location>
        <begin position="6"/>
        <end position="72"/>
    </location>
</feature>
<comment type="caution">
    <text evidence="7">The sequence shown here is derived from an EMBL/GenBank/DDBJ whole genome shotgun (WGS) entry which is preliminary data.</text>
</comment>
<accession>A0A317KVN9</accession>
<dbReference type="InterPro" id="IPR013324">
    <property type="entry name" value="RNA_pol_sigma_r3/r4-like"/>
</dbReference>
<evidence type="ECO:0000313" key="8">
    <source>
        <dbReference type="Proteomes" id="UP000245624"/>
    </source>
</evidence>
<dbReference type="InterPro" id="IPR039425">
    <property type="entry name" value="RNA_pol_sigma-70-like"/>
</dbReference>
<name>A0A317KVN9_9BACI</name>
<evidence type="ECO:0000256" key="2">
    <source>
        <dbReference type="ARBA" id="ARBA00023015"/>
    </source>
</evidence>
<dbReference type="InterPro" id="IPR007627">
    <property type="entry name" value="RNA_pol_sigma70_r2"/>
</dbReference>
<dbReference type="SUPFAM" id="SSF88659">
    <property type="entry name" value="Sigma3 and sigma4 domains of RNA polymerase sigma factors"/>
    <property type="match status" value="1"/>
</dbReference>